<evidence type="ECO:0000256" key="2">
    <source>
        <dbReference type="ARBA" id="ARBA00037999"/>
    </source>
</evidence>
<dbReference type="InterPro" id="IPR000653">
    <property type="entry name" value="DegT/StrS_aminotransferase"/>
</dbReference>
<evidence type="ECO:0000256" key="1">
    <source>
        <dbReference type="ARBA" id="ARBA00022898"/>
    </source>
</evidence>
<keyword evidence="6" id="KW-0032">Aminotransferase</keyword>
<dbReference type="GO" id="GO:0000271">
    <property type="term" value="P:polysaccharide biosynthetic process"/>
    <property type="evidence" value="ECO:0007669"/>
    <property type="project" value="TreeGrafter"/>
</dbReference>
<evidence type="ECO:0000256" key="3">
    <source>
        <dbReference type="PIRSR" id="PIRSR000390-1"/>
    </source>
</evidence>
<dbReference type="PANTHER" id="PTHR30244:SF9">
    <property type="entry name" value="PROTEIN RV3402C"/>
    <property type="match status" value="1"/>
</dbReference>
<evidence type="ECO:0000256" key="5">
    <source>
        <dbReference type="RuleBase" id="RU004508"/>
    </source>
</evidence>
<keyword evidence="6" id="KW-0808">Transferase</keyword>
<dbReference type="PIRSF" id="PIRSF000390">
    <property type="entry name" value="PLP_StrS"/>
    <property type="match status" value="1"/>
</dbReference>
<name>A0A7Y6BU67_9BACL</name>
<evidence type="ECO:0000256" key="4">
    <source>
        <dbReference type="PIRSR" id="PIRSR000390-2"/>
    </source>
</evidence>
<dbReference type="InterPro" id="IPR015424">
    <property type="entry name" value="PyrdxlP-dep_Trfase"/>
</dbReference>
<reference evidence="6 7" key="1">
    <citation type="submission" date="2020-05" db="EMBL/GenBank/DDBJ databases">
        <title>Genome Sequencing of Type Strains.</title>
        <authorList>
            <person name="Lemaire J.F."/>
            <person name="Inderbitzin P."/>
            <person name="Gregorio O.A."/>
            <person name="Collins S.B."/>
            <person name="Wespe N."/>
            <person name="Knight-Connoni V."/>
        </authorList>
    </citation>
    <scope>NUCLEOTIDE SEQUENCE [LARGE SCALE GENOMIC DNA]</scope>
    <source>
        <strain evidence="6 7">LMG 21957</strain>
    </source>
</reference>
<keyword evidence="7" id="KW-1185">Reference proteome</keyword>
<keyword evidence="1 4" id="KW-0663">Pyridoxal phosphate</keyword>
<proteinExistence type="inferred from homology"/>
<comment type="similarity">
    <text evidence="2 5">Belongs to the DegT/DnrJ/EryC1 family.</text>
</comment>
<dbReference type="Gene3D" id="3.40.640.10">
    <property type="entry name" value="Type I PLP-dependent aspartate aminotransferase-like (Major domain)"/>
    <property type="match status" value="1"/>
</dbReference>
<gene>
    <name evidence="6" type="ORF">HP552_07595</name>
</gene>
<dbReference type="EMBL" id="JABMCB010000166">
    <property type="protein sequence ID" value="NUU75103.1"/>
    <property type="molecule type" value="Genomic_DNA"/>
</dbReference>
<protein>
    <submittedName>
        <fullName evidence="6">Aminotransferase class I/II-fold pyridoxal phosphate-dependent enzyme</fullName>
    </submittedName>
</protein>
<dbReference type="Proteomes" id="UP000526125">
    <property type="component" value="Unassembled WGS sequence"/>
</dbReference>
<dbReference type="AlphaFoldDB" id="A0A7Y6BU67"/>
<dbReference type="InterPro" id="IPR015421">
    <property type="entry name" value="PyrdxlP-dep_Trfase_major"/>
</dbReference>
<dbReference type="RefSeq" id="WP_175394953.1">
    <property type="nucleotide sequence ID" value="NZ_JABMCB010000166.1"/>
</dbReference>
<dbReference type="SUPFAM" id="SSF53383">
    <property type="entry name" value="PLP-dependent transferases"/>
    <property type="match status" value="1"/>
</dbReference>
<dbReference type="GO" id="GO:0030170">
    <property type="term" value="F:pyridoxal phosphate binding"/>
    <property type="evidence" value="ECO:0007669"/>
    <property type="project" value="TreeGrafter"/>
</dbReference>
<dbReference type="Pfam" id="PF01041">
    <property type="entry name" value="DegT_DnrJ_EryC1"/>
    <property type="match status" value="1"/>
</dbReference>
<dbReference type="GO" id="GO:0008483">
    <property type="term" value="F:transaminase activity"/>
    <property type="evidence" value="ECO:0007669"/>
    <property type="project" value="UniProtKB-KW"/>
</dbReference>
<organism evidence="6 7">
    <name type="scientific">Paenibacillus xylanilyticus</name>
    <dbReference type="NCBI Taxonomy" id="248903"/>
    <lineage>
        <taxon>Bacteria</taxon>
        <taxon>Bacillati</taxon>
        <taxon>Bacillota</taxon>
        <taxon>Bacilli</taxon>
        <taxon>Bacillales</taxon>
        <taxon>Paenibacillaceae</taxon>
        <taxon>Paenibacillus</taxon>
    </lineage>
</organism>
<dbReference type="PANTHER" id="PTHR30244">
    <property type="entry name" value="TRANSAMINASE"/>
    <property type="match status" value="1"/>
</dbReference>
<feature type="active site" description="Proton acceptor" evidence="3">
    <location>
        <position position="192"/>
    </location>
</feature>
<feature type="modified residue" description="N6-(pyridoxal phosphate)lysine" evidence="4">
    <location>
        <position position="192"/>
    </location>
</feature>
<sequence>MYDIPFLRPKLVKKEAFLPYVDSIESTRLYSNYGPLNQQFEQRVIQESFNGQGSAVTVHNATVGLMLAIAQSKRPGGKYALMPSFTFAATPLAAQWCGLEPYFLDIEPDTWELNRAQLEHAVRHLGDQIAVCVPYATFGNAMDLSPYHDLVQHGIPVVIDAAASFGTTEAQTGEQFGTGFPGAVVFSFHATKSFAVGEGGLVYSADHDLIQRVRQAGNFGFSRSRESVFTGLNSKISEYTAAIALATLDHFGTVQHNRKSIHELYLHEFHRAGLLEHGWSLQTLRGSVVHQFIPILSPASLENRKVLHGLDQNSIEARTYFSPACHQQKQFKSCPHASLQMTEYMTKHIVSLPLWEEMDRDHIRKVVGALTTLERVES</sequence>
<comment type="caution">
    <text evidence="6">The sequence shown here is derived from an EMBL/GenBank/DDBJ whole genome shotgun (WGS) entry which is preliminary data.</text>
</comment>
<evidence type="ECO:0000313" key="7">
    <source>
        <dbReference type="Proteomes" id="UP000526125"/>
    </source>
</evidence>
<accession>A0A7Y6BU67</accession>
<evidence type="ECO:0000313" key="6">
    <source>
        <dbReference type="EMBL" id="NUU75103.1"/>
    </source>
</evidence>